<evidence type="ECO:0000256" key="3">
    <source>
        <dbReference type="ARBA" id="ARBA00022490"/>
    </source>
</evidence>
<dbReference type="SUPFAM" id="SSF103657">
    <property type="entry name" value="BAR/IMD domain-like"/>
    <property type="match status" value="2"/>
</dbReference>
<feature type="region of interest" description="Disordered" evidence="11">
    <location>
        <begin position="702"/>
        <end position="741"/>
    </location>
</feature>
<keyword evidence="5 12" id="KW-0812">Transmembrane</keyword>
<protein>
    <submittedName>
        <fullName evidence="15">Protein VASCULAR ASSOCIATED DEATH 1</fullName>
    </submittedName>
</protein>
<feature type="region of interest" description="Disordered" evidence="11">
    <location>
        <begin position="758"/>
        <end position="792"/>
    </location>
</feature>
<comment type="caution">
    <text evidence="15">The sequence shown here is derived from an EMBL/GenBank/DDBJ whole genome shotgun (WGS) entry which is preliminary data.</text>
</comment>
<evidence type="ECO:0000313" key="15">
    <source>
        <dbReference type="EMBL" id="KAK1948143.1"/>
    </source>
</evidence>
<feature type="region of interest" description="Disordered" evidence="11">
    <location>
        <begin position="933"/>
        <end position="966"/>
    </location>
</feature>
<feature type="domain" description="F-BAR" evidence="13">
    <location>
        <begin position="57"/>
        <end position="347"/>
    </location>
</feature>
<evidence type="ECO:0000256" key="11">
    <source>
        <dbReference type="SAM" id="MobiDB-lite"/>
    </source>
</evidence>
<feature type="compositionally biased region" description="Polar residues" evidence="11">
    <location>
        <begin position="758"/>
        <end position="769"/>
    </location>
</feature>
<feature type="compositionally biased region" description="Low complexity" evidence="11">
    <location>
        <begin position="1200"/>
        <end position="1213"/>
    </location>
</feature>
<dbReference type="EMBL" id="JASMQC010000001">
    <property type="protein sequence ID" value="KAK1948143.1"/>
    <property type="molecule type" value="Genomic_DNA"/>
</dbReference>
<evidence type="ECO:0000256" key="7">
    <source>
        <dbReference type="ARBA" id="ARBA00023136"/>
    </source>
</evidence>
<dbReference type="Pfam" id="PF02893">
    <property type="entry name" value="GRAM"/>
    <property type="match status" value="1"/>
</dbReference>
<evidence type="ECO:0000256" key="1">
    <source>
        <dbReference type="ARBA" id="ARBA00004167"/>
    </source>
</evidence>
<dbReference type="SMART" id="SM00055">
    <property type="entry name" value="FCH"/>
    <property type="match status" value="1"/>
</dbReference>
<dbReference type="InterPro" id="IPR027267">
    <property type="entry name" value="AH/BAR_dom_sf"/>
</dbReference>
<keyword evidence="16" id="KW-1185">Reference proteome</keyword>
<dbReference type="GO" id="GO:0005543">
    <property type="term" value="F:phospholipid binding"/>
    <property type="evidence" value="ECO:0007669"/>
    <property type="project" value="TreeGrafter"/>
</dbReference>
<dbReference type="GO" id="GO:0007010">
    <property type="term" value="P:cytoskeleton organization"/>
    <property type="evidence" value="ECO:0007669"/>
    <property type="project" value="TreeGrafter"/>
</dbReference>
<evidence type="ECO:0000256" key="12">
    <source>
        <dbReference type="SAM" id="Phobius"/>
    </source>
</evidence>
<evidence type="ECO:0000313" key="16">
    <source>
        <dbReference type="Proteomes" id="UP001259832"/>
    </source>
</evidence>
<proteinExistence type="predicted"/>
<evidence type="ECO:0000256" key="4">
    <source>
        <dbReference type="ARBA" id="ARBA00022553"/>
    </source>
</evidence>
<gene>
    <name evidence="15" type="ORF">P3T76_000433</name>
</gene>
<keyword evidence="6 12" id="KW-1133">Transmembrane helix</keyword>
<dbReference type="GO" id="GO:0005768">
    <property type="term" value="C:endosome"/>
    <property type="evidence" value="ECO:0007669"/>
    <property type="project" value="TreeGrafter"/>
</dbReference>
<evidence type="ECO:0000259" key="13">
    <source>
        <dbReference type="PROSITE" id="PS51741"/>
    </source>
</evidence>
<dbReference type="PROSITE" id="PS51778">
    <property type="entry name" value="VAST"/>
    <property type="match status" value="1"/>
</dbReference>
<feature type="compositionally biased region" description="Polar residues" evidence="11">
    <location>
        <begin position="19"/>
        <end position="49"/>
    </location>
</feature>
<feature type="domain" description="VASt" evidence="14">
    <location>
        <begin position="1013"/>
        <end position="1192"/>
    </location>
</feature>
<feature type="compositionally biased region" description="Low complexity" evidence="11">
    <location>
        <begin position="715"/>
        <end position="729"/>
    </location>
</feature>
<evidence type="ECO:0000256" key="10">
    <source>
        <dbReference type="SAM" id="Coils"/>
    </source>
</evidence>
<feature type="transmembrane region" description="Helical" evidence="12">
    <location>
        <begin position="1247"/>
        <end position="1267"/>
    </location>
</feature>
<dbReference type="PROSITE" id="PS51741">
    <property type="entry name" value="F_BAR"/>
    <property type="match status" value="1"/>
</dbReference>
<accession>A0AAD9LSP9</accession>
<dbReference type="GO" id="GO:0097320">
    <property type="term" value="P:plasma membrane tubulation"/>
    <property type="evidence" value="ECO:0007669"/>
    <property type="project" value="TreeGrafter"/>
</dbReference>
<name>A0AAD9LSP9_9STRA</name>
<dbReference type="InterPro" id="IPR011993">
    <property type="entry name" value="PH-like_dom_sf"/>
</dbReference>
<organism evidence="15 16">
    <name type="scientific">Phytophthora citrophthora</name>
    <dbReference type="NCBI Taxonomy" id="4793"/>
    <lineage>
        <taxon>Eukaryota</taxon>
        <taxon>Sar</taxon>
        <taxon>Stramenopiles</taxon>
        <taxon>Oomycota</taxon>
        <taxon>Peronosporomycetes</taxon>
        <taxon>Peronosporales</taxon>
        <taxon>Peronosporaceae</taxon>
        <taxon>Phytophthora</taxon>
    </lineage>
</organism>
<dbReference type="GO" id="GO:0030100">
    <property type="term" value="P:regulation of endocytosis"/>
    <property type="evidence" value="ECO:0007669"/>
    <property type="project" value="TreeGrafter"/>
</dbReference>
<evidence type="ECO:0000256" key="9">
    <source>
        <dbReference type="PROSITE-ProRule" id="PRU01077"/>
    </source>
</evidence>
<evidence type="ECO:0000256" key="5">
    <source>
        <dbReference type="ARBA" id="ARBA00022692"/>
    </source>
</evidence>
<comment type="subcellular location">
    <subcellularLocation>
        <location evidence="2">Cytoplasm</location>
        <location evidence="2">Cytoskeleton</location>
    </subcellularLocation>
    <subcellularLocation>
        <location evidence="1">Membrane</location>
        <topology evidence="1">Single-pass membrane protein</topology>
    </subcellularLocation>
</comment>
<dbReference type="PANTHER" id="PTHR23065:SF7">
    <property type="entry name" value="NOSTRIN, ISOFORM H"/>
    <property type="match status" value="1"/>
</dbReference>
<keyword evidence="3" id="KW-0963">Cytoplasm</keyword>
<feature type="region of interest" description="Disordered" evidence="11">
    <location>
        <begin position="1"/>
        <end position="54"/>
    </location>
</feature>
<evidence type="ECO:0000256" key="2">
    <source>
        <dbReference type="ARBA" id="ARBA00004245"/>
    </source>
</evidence>
<dbReference type="InterPro" id="IPR004182">
    <property type="entry name" value="GRAM"/>
</dbReference>
<dbReference type="GO" id="GO:0005886">
    <property type="term" value="C:plasma membrane"/>
    <property type="evidence" value="ECO:0007669"/>
    <property type="project" value="TreeGrafter"/>
</dbReference>
<evidence type="ECO:0000256" key="6">
    <source>
        <dbReference type="ARBA" id="ARBA00022989"/>
    </source>
</evidence>
<dbReference type="Pfam" id="PF16016">
    <property type="entry name" value="VASt"/>
    <property type="match status" value="1"/>
</dbReference>
<dbReference type="InterPro" id="IPR031160">
    <property type="entry name" value="F_BAR_dom"/>
</dbReference>
<keyword evidence="7 12" id="KW-0472">Membrane</keyword>
<keyword evidence="4" id="KW-0597">Phosphoprotein</keyword>
<feature type="compositionally biased region" description="Basic and acidic residues" evidence="11">
    <location>
        <begin position="941"/>
        <end position="959"/>
    </location>
</feature>
<keyword evidence="9 10" id="KW-0175">Coiled coil</keyword>
<dbReference type="Gene3D" id="2.30.29.30">
    <property type="entry name" value="Pleckstrin-homology domain (PH domain)/Phosphotyrosine-binding domain (PTB)"/>
    <property type="match status" value="1"/>
</dbReference>
<feature type="coiled-coil region" evidence="10">
    <location>
        <begin position="562"/>
        <end position="589"/>
    </location>
</feature>
<keyword evidence="8" id="KW-0206">Cytoskeleton</keyword>
<dbReference type="PANTHER" id="PTHR23065">
    <property type="entry name" value="PROLINE-SERINE-THREONINE PHOSPHATASE INTERACTING PROTEIN 1"/>
    <property type="match status" value="1"/>
</dbReference>
<feature type="region of interest" description="Disordered" evidence="11">
    <location>
        <begin position="1194"/>
        <end position="1222"/>
    </location>
</feature>
<evidence type="ECO:0000256" key="8">
    <source>
        <dbReference type="ARBA" id="ARBA00023212"/>
    </source>
</evidence>
<dbReference type="InterPro" id="IPR031968">
    <property type="entry name" value="VASt"/>
</dbReference>
<dbReference type="Gene3D" id="1.20.1270.60">
    <property type="entry name" value="Arfaptin homology (AH) domain/BAR domain"/>
    <property type="match status" value="2"/>
</dbReference>
<reference evidence="15" key="1">
    <citation type="submission" date="2023-08" db="EMBL/GenBank/DDBJ databases">
        <title>Reference Genome Resource for the Citrus Pathogen Phytophthora citrophthora.</title>
        <authorList>
            <person name="Moller H."/>
            <person name="Coetzee B."/>
            <person name="Rose L.J."/>
            <person name="Van Niekerk J.M."/>
        </authorList>
    </citation>
    <scope>NUCLEOTIDE SEQUENCE</scope>
    <source>
        <strain evidence="15">STE-U-9442</strain>
    </source>
</reference>
<dbReference type="InterPro" id="IPR001060">
    <property type="entry name" value="FCH_dom"/>
</dbReference>
<dbReference type="Pfam" id="PF00611">
    <property type="entry name" value="FCH"/>
    <property type="match status" value="1"/>
</dbReference>
<evidence type="ECO:0000259" key="14">
    <source>
        <dbReference type="PROSITE" id="PS51778"/>
    </source>
</evidence>
<sequence length="1307" mass="145359">MEDEANLQVETSDAPAEINPSNSTTTFGASPQGGNNSPTAMSDDGSVTSPHPAPTEETYSIDLFRAFPKVCQKAKSGMQLCQAVSAFIMERAGLESHYAQSLMKLAQSAKAEDWSKQLTECWATFQEATEHLAQERWAFAQTLQTAIAPGMKAFAVQQDTQVQRLIAEGTKVRWAQQQMTSSMDKAREKYERKCQEAIAAMRKNDAAEINSTSDSSLDEVSASKELTDKLAAGAGQLLTKMWDTTSAFGRNPLERQRSKLYGCLGDVIAAEKHYIQTVEYTNAQRLIFEREIKENLHAFQLTEEQRLEYLRDVLLRMQKAFIAMFSRSQQFVERMKASVTEVDELVDIEKGFQSLGSQEEVDVDRADLSINPFYLRMTHIQAMSDTGQRMIGVINSVVTEYIASEVRFSQALRKLLRTHEHGGTSSSSDLFGTSSPSANMTFLADEGATMANGWMAVKDQVKLLLEVHQEFQSLLAEPVSLSLATMKNEYESVRVSTQDNFLKAHAALCNEAAAHKKLQHKLDTKSRDFALIFSNLPGSTPVSANSLGIEVAQALKVLSANLRLFNEKERRSEAKLRQLAEEIRLLQGQVTDSSKSLRQTYQIYVQEIEVFISTCMKNEKYRLQVSKNSLQSLAKAIEHMLRGGTAVGNKALLEFEKIDPSGDMAEFIRFNRQPYQRSKRVVPAYHGNDNLKEAMREYLASLGAPGSENGDKNPRSPSNRSPSFSFPSNDTIVSPEKKSPRVSKVALEKKFSRANFLPTDSQTTAQTNDDVADDSLSIGDESASSGVEQDEEFAEAQPLGVSDFQKKFKLDSPEQVVESFSCALYLSNFPFHGRLYLTRNRMCFSGWRDTIFVRCIIHFCQMDIGSDFCECRCLQVALFSEIAQMEKKNTALIVPNAIEFTIRGEKVFFTSFVFRDECFQSIQQLRSIKKETEELLSDPSRQSDENTEKKTTSEEEPKLRSSSNGLAAVAPTPELATANITEATVAESNRPTSESVASTTPLVIPEMDILLGEYDLLLDEEVAFSVETAFTKLWIQSDTFAKSILDAAGATNVSLPVWDVKSVSYTAVTKPGMFDGSRLVSYTHNKKYMVGPSVIPTSQTQRYAYTPGNRLVVSTTTCVSDVPYCDYFRVEHRWVFSTTKKKGACSMQVGLRVQWSKSTWLKKQIESTTVSEAKEAIKTWLSAALHATKQQTATGGTVDSLSPASTSTTVSSSGAMQDDSLPKVNSQTAVTADSLSVLSHGGLPTQLHPTIQVAIVICALMFVYTMYRVCAAMDQMQVLTRESLLQQRQQQEILMELLQQLGNTREK</sequence>
<dbReference type="Proteomes" id="UP001259832">
    <property type="component" value="Unassembled WGS sequence"/>
</dbReference>